<accession>A0A9Q1H045</accession>
<dbReference type="EMBL" id="JAKOGI010001121">
    <property type="protein sequence ID" value="KAJ8427643.1"/>
    <property type="molecule type" value="Genomic_DNA"/>
</dbReference>
<comment type="caution">
    <text evidence="1">The sequence shown here is derived from an EMBL/GenBank/DDBJ whole genome shotgun (WGS) entry which is preliminary data.</text>
</comment>
<reference evidence="1" key="1">
    <citation type="submission" date="2022-04" db="EMBL/GenBank/DDBJ databases">
        <title>Carnegiea gigantea Genome sequencing and assembly v2.</title>
        <authorList>
            <person name="Copetti D."/>
            <person name="Sanderson M.J."/>
            <person name="Burquez A."/>
            <person name="Wojciechowski M.F."/>
        </authorList>
    </citation>
    <scope>NUCLEOTIDE SEQUENCE</scope>
    <source>
        <strain evidence="1">SGP5-SGP5p</strain>
        <tissue evidence="1">Aerial part</tissue>
    </source>
</reference>
<gene>
    <name evidence="1" type="ORF">Cgig2_023352</name>
</gene>
<sequence>MMKCAQLDRVLKCWNSDNPLMIALDNLAKDLNQWNREAIRDRNITFFWTDSWAIGELLNEVAISLVPSNVHTLKVRFGRHAPYFEEVSTGEHAMENIIGPWAEMCGKRKGPQVVVLVDYGKCQVQRKARLLEYQVCNHFMVLVETAMHILLGFHRVLT</sequence>
<evidence type="ECO:0000313" key="2">
    <source>
        <dbReference type="Proteomes" id="UP001153076"/>
    </source>
</evidence>
<protein>
    <submittedName>
        <fullName evidence="1">Uncharacterized protein</fullName>
    </submittedName>
</protein>
<dbReference type="AlphaFoldDB" id="A0A9Q1H045"/>
<name>A0A9Q1H045_9CARY</name>
<proteinExistence type="predicted"/>
<dbReference type="Proteomes" id="UP001153076">
    <property type="component" value="Unassembled WGS sequence"/>
</dbReference>
<keyword evidence="2" id="KW-1185">Reference proteome</keyword>
<organism evidence="1 2">
    <name type="scientific">Carnegiea gigantea</name>
    <dbReference type="NCBI Taxonomy" id="171969"/>
    <lineage>
        <taxon>Eukaryota</taxon>
        <taxon>Viridiplantae</taxon>
        <taxon>Streptophyta</taxon>
        <taxon>Embryophyta</taxon>
        <taxon>Tracheophyta</taxon>
        <taxon>Spermatophyta</taxon>
        <taxon>Magnoliopsida</taxon>
        <taxon>eudicotyledons</taxon>
        <taxon>Gunneridae</taxon>
        <taxon>Pentapetalae</taxon>
        <taxon>Caryophyllales</taxon>
        <taxon>Cactineae</taxon>
        <taxon>Cactaceae</taxon>
        <taxon>Cactoideae</taxon>
        <taxon>Echinocereeae</taxon>
        <taxon>Carnegiea</taxon>
    </lineage>
</organism>
<evidence type="ECO:0000313" key="1">
    <source>
        <dbReference type="EMBL" id="KAJ8427643.1"/>
    </source>
</evidence>